<accession>A0AAW2L0H2</accession>
<dbReference type="InterPro" id="IPR026113">
    <property type="entry name" value="METTL2/6/8-like"/>
</dbReference>
<comment type="caution">
    <text evidence="6">The sequence shown here is derived from an EMBL/GenBank/DDBJ whole genome shotgun (WGS) entry which is preliminary data.</text>
</comment>
<dbReference type="GO" id="GO:0008173">
    <property type="term" value="F:RNA methyltransferase activity"/>
    <property type="evidence" value="ECO:0007669"/>
    <property type="project" value="UniProtKB-ARBA"/>
</dbReference>
<dbReference type="SUPFAM" id="SSF53335">
    <property type="entry name" value="S-adenosyl-L-methionine-dependent methyltransferases"/>
    <property type="match status" value="2"/>
</dbReference>
<dbReference type="InterPro" id="IPR013217">
    <property type="entry name" value="Methyltransf_12"/>
</dbReference>
<dbReference type="Pfam" id="PF08242">
    <property type="entry name" value="Methyltransf_12"/>
    <property type="match status" value="1"/>
</dbReference>
<reference evidence="6" key="2">
    <citation type="journal article" date="2024" name="Plant">
        <title>Genomic evolution and insights into agronomic trait innovations of Sesamum species.</title>
        <authorList>
            <person name="Miao H."/>
            <person name="Wang L."/>
            <person name="Qu L."/>
            <person name="Liu H."/>
            <person name="Sun Y."/>
            <person name="Le M."/>
            <person name="Wang Q."/>
            <person name="Wei S."/>
            <person name="Zheng Y."/>
            <person name="Lin W."/>
            <person name="Duan Y."/>
            <person name="Cao H."/>
            <person name="Xiong S."/>
            <person name="Wang X."/>
            <person name="Wei L."/>
            <person name="Li C."/>
            <person name="Ma Q."/>
            <person name="Ju M."/>
            <person name="Zhao R."/>
            <person name="Li G."/>
            <person name="Mu C."/>
            <person name="Tian Q."/>
            <person name="Mei H."/>
            <person name="Zhang T."/>
            <person name="Gao T."/>
            <person name="Zhang H."/>
        </authorList>
    </citation>
    <scope>NUCLEOTIDE SEQUENCE</scope>
    <source>
        <strain evidence="6">G02</strain>
    </source>
</reference>
<evidence type="ECO:0000256" key="4">
    <source>
        <dbReference type="SAM" id="MobiDB-lite"/>
    </source>
</evidence>
<dbReference type="Pfam" id="PF10294">
    <property type="entry name" value="Methyltransf_16"/>
    <property type="match status" value="1"/>
</dbReference>
<feature type="domain" description="Methyltransferase type 12" evidence="5">
    <location>
        <begin position="76"/>
        <end position="175"/>
    </location>
</feature>
<dbReference type="AlphaFoldDB" id="A0AAW2L0H2"/>
<feature type="region of interest" description="Disordered" evidence="4">
    <location>
        <begin position="1"/>
        <end position="24"/>
    </location>
</feature>
<sequence length="549" mass="61921">MGSTSNAQISISENQQPQQPKIQIYSPSNDEVSAFWREKYEKDAKKYWDIFYKRHQDKFFKDRHYLDKEWGHHFSVGCGAGNTIFPLLATYPDIFIHACDFSPRAVNLVKMHKDFTEARVNAFVCDLTIDDLCLHVAPSSVDIVTMIFVLSAVSPEKMPMVVQNIRKVLKPNGRILFRDYATGDLAQERFTGKEQKISENFYVRGDGTRAFYFSDEFLRNIFKENGFNMEEHVLCCKQVENRSKEIVMNRRWVQAVFQQADTNSSSGASTGNEPTRLRGDCDKRKDDINGFEIDMSEGMAFEMFGISSSSEEIIELTIRDCFFKIKVLSKEYQHTCTSTGLMLWESARLMASVLAANQEIVAGKRVLELGCGCGGICSMVAARSANLVVATDGDTKALDLLTENIASNLKSPSLDSLKVKKLEWGNGNDIEAIKQLNEKGFDIIIGTDVTYIPEAIIPLFATARELISTTRVTENNTEPGLILCHVLRRVDEPSILSAASKYGFSLADRWPDHRLPNSSYGGIIKSWFSDECQYEVPSTALNIMYFHIA</sequence>
<dbReference type="CDD" id="cd02440">
    <property type="entry name" value="AdoMet_MTases"/>
    <property type="match status" value="2"/>
</dbReference>
<protein>
    <submittedName>
        <fullName evidence="6">tRNA N(3)-methylcytidine methyltransferase METTL6</fullName>
    </submittedName>
</protein>
<dbReference type="PANTHER" id="PTHR22809">
    <property type="entry name" value="METHYLTRANSFERASE-RELATED"/>
    <property type="match status" value="1"/>
</dbReference>
<organism evidence="6">
    <name type="scientific">Sesamum radiatum</name>
    <name type="common">Black benniseed</name>
    <dbReference type="NCBI Taxonomy" id="300843"/>
    <lineage>
        <taxon>Eukaryota</taxon>
        <taxon>Viridiplantae</taxon>
        <taxon>Streptophyta</taxon>
        <taxon>Embryophyta</taxon>
        <taxon>Tracheophyta</taxon>
        <taxon>Spermatophyta</taxon>
        <taxon>Magnoliopsida</taxon>
        <taxon>eudicotyledons</taxon>
        <taxon>Gunneridae</taxon>
        <taxon>Pentapetalae</taxon>
        <taxon>asterids</taxon>
        <taxon>lamiids</taxon>
        <taxon>Lamiales</taxon>
        <taxon>Pedaliaceae</taxon>
        <taxon>Sesamum</taxon>
    </lineage>
</organism>
<dbReference type="PANTHER" id="PTHR22809:SF5">
    <property type="entry name" value="TRNA N(3)-METHYLCYTIDINE METHYLTRANSFERASE METTL6"/>
    <property type="match status" value="1"/>
</dbReference>
<dbReference type="GO" id="GO:0032259">
    <property type="term" value="P:methylation"/>
    <property type="evidence" value="ECO:0007669"/>
    <property type="project" value="UniProtKB-KW"/>
</dbReference>
<evidence type="ECO:0000259" key="5">
    <source>
        <dbReference type="Pfam" id="PF08242"/>
    </source>
</evidence>
<proteinExistence type="inferred from homology"/>
<evidence type="ECO:0000256" key="3">
    <source>
        <dbReference type="ARBA" id="ARBA00022679"/>
    </source>
</evidence>
<gene>
    <name evidence="6" type="ORF">Sradi_5585000</name>
</gene>
<evidence type="ECO:0000256" key="2">
    <source>
        <dbReference type="ARBA" id="ARBA00022603"/>
    </source>
</evidence>
<evidence type="ECO:0000256" key="1">
    <source>
        <dbReference type="ARBA" id="ARBA00009725"/>
    </source>
</evidence>
<keyword evidence="3" id="KW-0808">Transferase</keyword>
<reference evidence="6" key="1">
    <citation type="submission" date="2020-06" db="EMBL/GenBank/DDBJ databases">
        <authorList>
            <person name="Li T."/>
            <person name="Hu X."/>
            <person name="Zhang T."/>
            <person name="Song X."/>
            <person name="Zhang H."/>
            <person name="Dai N."/>
            <person name="Sheng W."/>
            <person name="Hou X."/>
            <person name="Wei L."/>
        </authorList>
    </citation>
    <scope>NUCLEOTIDE SEQUENCE</scope>
    <source>
        <strain evidence="6">G02</strain>
        <tissue evidence="6">Leaf</tissue>
    </source>
</reference>
<dbReference type="EMBL" id="JACGWJ010000026">
    <property type="protein sequence ID" value="KAL0311857.1"/>
    <property type="molecule type" value="Genomic_DNA"/>
</dbReference>
<evidence type="ECO:0000313" key="6">
    <source>
        <dbReference type="EMBL" id="KAL0311857.1"/>
    </source>
</evidence>
<dbReference type="GO" id="GO:0008757">
    <property type="term" value="F:S-adenosylmethionine-dependent methyltransferase activity"/>
    <property type="evidence" value="ECO:0007669"/>
    <property type="project" value="UniProtKB-ARBA"/>
</dbReference>
<dbReference type="Gene3D" id="3.40.50.150">
    <property type="entry name" value="Vaccinia Virus protein VP39"/>
    <property type="match status" value="2"/>
</dbReference>
<dbReference type="InterPro" id="IPR029063">
    <property type="entry name" value="SAM-dependent_MTases_sf"/>
</dbReference>
<comment type="similarity">
    <text evidence="1">Belongs to the methyltransferase superfamily. METL family.</text>
</comment>
<keyword evidence="2 6" id="KW-0489">Methyltransferase</keyword>
<dbReference type="InterPro" id="IPR019410">
    <property type="entry name" value="Methyltransf_16"/>
</dbReference>
<name>A0AAW2L0H2_SESRA</name>